<keyword evidence="3 5" id="KW-1133">Transmembrane helix</keyword>
<gene>
    <name evidence="8" type="primary">LOC108561478</name>
</gene>
<evidence type="ECO:0000256" key="2">
    <source>
        <dbReference type="ARBA" id="ARBA00022692"/>
    </source>
</evidence>
<proteinExistence type="predicted"/>
<accession>A0ABM1MK14</accession>
<dbReference type="PROSITE" id="PS00216">
    <property type="entry name" value="SUGAR_TRANSPORT_1"/>
    <property type="match status" value="1"/>
</dbReference>
<dbReference type="InterPro" id="IPR011701">
    <property type="entry name" value="MFS"/>
</dbReference>
<evidence type="ECO:0000313" key="7">
    <source>
        <dbReference type="Proteomes" id="UP000695000"/>
    </source>
</evidence>
<dbReference type="PROSITE" id="PS50850">
    <property type="entry name" value="MFS"/>
    <property type="match status" value="1"/>
</dbReference>
<dbReference type="InterPro" id="IPR005829">
    <property type="entry name" value="Sugar_transporter_CS"/>
</dbReference>
<feature type="transmembrane region" description="Helical" evidence="5">
    <location>
        <begin position="470"/>
        <end position="492"/>
    </location>
</feature>
<keyword evidence="4 5" id="KW-0472">Membrane</keyword>
<feature type="transmembrane region" description="Helical" evidence="5">
    <location>
        <begin position="381"/>
        <end position="399"/>
    </location>
</feature>
<dbReference type="Proteomes" id="UP000695000">
    <property type="component" value="Unplaced"/>
</dbReference>
<feature type="transmembrane region" description="Helical" evidence="5">
    <location>
        <begin position="498"/>
        <end position="517"/>
    </location>
</feature>
<feature type="transmembrane region" description="Helical" evidence="5">
    <location>
        <begin position="39"/>
        <end position="57"/>
    </location>
</feature>
<organism evidence="7 8">
    <name type="scientific">Nicrophorus vespilloides</name>
    <name type="common">Boreal carrion beetle</name>
    <dbReference type="NCBI Taxonomy" id="110193"/>
    <lineage>
        <taxon>Eukaryota</taxon>
        <taxon>Metazoa</taxon>
        <taxon>Ecdysozoa</taxon>
        <taxon>Arthropoda</taxon>
        <taxon>Hexapoda</taxon>
        <taxon>Insecta</taxon>
        <taxon>Pterygota</taxon>
        <taxon>Neoptera</taxon>
        <taxon>Endopterygota</taxon>
        <taxon>Coleoptera</taxon>
        <taxon>Polyphaga</taxon>
        <taxon>Staphyliniformia</taxon>
        <taxon>Silphidae</taxon>
        <taxon>Nicrophorinae</taxon>
        <taxon>Nicrophorus</taxon>
    </lineage>
</organism>
<feature type="transmembrane region" description="Helical" evidence="5">
    <location>
        <begin position="437"/>
        <end position="458"/>
    </location>
</feature>
<evidence type="ECO:0000259" key="6">
    <source>
        <dbReference type="PROSITE" id="PS50850"/>
    </source>
</evidence>
<feature type="transmembrane region" description="Helical" evidence="5">
    <location>
        <begin position="213"/>
        <end position="230"/>
    </location>
</feature>
<dbReference type="Gene3D" id="1.20.1250.20">
    <property type="entry name" value="MFS general substrate transporter like domains"/>
    <property type="match status" value="1"/>
</dbReference>
<reference evidence="8" key="1">
    <citation type="submission" date="2025-08" db="UniProtKB">
        <authorList>
            <consortium name="RefSeq"/>
        </authorList>
    </citation>
    <scope>IDENTIFICATION</scope>
    <source>
        <tissue evidence="8">Whole Larva</tissue>
    </source>
</reference>
<dbReference type="InterPro" id="IPR020846">
    <property type="entry name" value="MFS_dom"/>
</dbReference>
<evidence type="ECO:0000256" key="4">
    <source>
        <dbReference type="ARBA" id="ARBA00023136"/>
    </source>
</evidence>
<dbReference type="GeneID" id="108561478"/>
<evidence type="ECO:0000313" key="8">
    <source>
        <dbReference type="RefSeq" id="XP_017774914.1"/>
    </source>
</evidence>
<dbReference type="SUPFAM" id="SSF103473">
    <property type="entry name" value="MFS general substrate transporter"/>
    <property type="match status" value="1"/>
</dbReference>
<dbReference type="CDD" id="cd17317">
    <property type="entry name" value="MFS_SLC22"/>
    <property type="match status" value="1"/>
</dbReference>
<keyword evidence="7" id="KW-1185">Reference proteome</keyword>
<name>A0ABM1MK14_NICVS</name>
<protein>
    <submittedName>
        <fullName evidence="8">Organic cation transporter protein-like isoform X1</fullName>
    </submittedName>
</protein>
<evidence type="ECO:0000256" key="3">
    <source>
        <dbReference type="ARBA" id="ARBA00022989"/>
    </source>
</evidence>
<feature type="transmembrane region" description="Helical" evidence="5">
    <location>
        <begin position="237"/>
        <end position="258"/>
    </location>
</feature>
<dbReference type="PANTHER" id="PTHR24064">
    <property type="entry name" value="SOLUTE CARRIER FAMILY 22 MEMBER"/>
    <property type="match status" value="1"/>
</dbReference>
<dbReference type="InterPro" id="IPR036259">
    <property type="entry name" value="MFS_trans_sf"/>
</dbReference>
<feature type="transmembrane region" description="Helical" evidence="5">
    <location>
        <begin position="179"/>
        <end position="201"/>
    </location>
</feature>
<evidence type="ECO:0000256" key="5">
    <source>
        <dbReference type="SAM" id="Phobius"/>
    </source>
</evidence>
<evidence type="ECO:0000256" key="1">
    <source>
        <dbReference type="ARBA" id="ARBA00004141"/>
    </source>
</evidence>
<comment type="subcellular location">
    <subcellularLocation>
        <location evidence="1">Membrane</location>
        <topology evidence="1">Multi-pass membrane protein</topology>
    </subcellularLocation>
</comment>
<dbReference type="RefSeq" id="XP_017774914.1">
    <property type="nucleotide sequence ID" value="XM_017919425.1"/>
</dbReference>
<dbReference type="Pfam" id="PF07690">
    <property type="entry name" value="MFS_1"/>
    <property type="match status" value="1"/>
</dbReference>
<feature type="transmembrane region" description="Helical" evidence="5">
    <location>
        <begin position="411"/>
        <end position="431"/>
    </location>
</feature>
<keyword evidence="2 5" id="KW-0812">Transmembrane</keyword>
<feature type="domain" description="Major facilitator superfamily (MFS) profile" evidence="6">
    <location>
        <begin position="42"/>
        <end position="522"/>
    </location>
</feature>
<feature type="transmembrane region" description="Helical" evidence="5">
    <location>
        <begin position="264"/>
        <end position="283"/>
    </location>
</feature>
<sequence>MSKVLQQGPSSADQRMPSLDLDDILTELGHFGTFQKRNYLLICLVIAFSVLPLGYVFTTRSSKYRCFIEECDGDTASAYEQDWLQDAIPLKETELSRCERFAPGNASDSACSNFDRGNAITCDRFIFENGDLTIERDFNVTCDENLWMLTIVGSINNIGELVCLPLSGYISDKYGRRSMMVISALLSTFCGLMKSFSWNYITYVVMEFLDTSLGSGTYTAAYILAIEIVVPEQRVLGNTLVACAFALGEALLGAVAWMSPSWRWMMRFLYTPGVLITLYFWCVPESVRWLLSKGRWEEGRDVLRKVAKANGTRIPDETLQQLGIRKDDPEDEEKQGESIRSALRSPVLLFRLINCSFAWCCCTFVYYGLTMHSVSISGNLYSNFIAVAFIEMPAYLVSYCTLDKIGRKSSLAGSLMASGAACTAFIFIPEANAVCKLIAFLFGKFSITIAYTTLYIYTTEMFPTNLRHSLLAVCSMFGRLGSMVAPQIPLLARISPTLPLIMFGVMASASGLLSLLFPETLNTKLPDTISEAVHIQKE</sequence>
<feature type="transmembrane region" description="Helical" evidence="5">
    <location>
        <begin position="348"/>
        <end position="369"/>
    </location>
</feature>